<gene>
    <name evidence="3" type="ORF">DUI87_09644</name>
</gene>
<evidence type="ECO:0000256" key="1">
    <source>
        <dbReference type="SAM" id="MobiDB-lite"/>
    </source>
</evidence>
<protein>
    <submittedName>
        <fullName evidence="3">Uncharacterized protein</fullName>
    </submittedName>
</protein>
<evidence type="ECO:0000313" key="4">
    <source>
        <dbReference type="Proteomes" id="UP000269221"/>
    </source>
</evidence>
<evidence type="ECO:0000313" key="3">
    <source>
        <dbReference type="EMBL" id="RMC14547.1"/>
    </source>
</evidence>
<feature type="compositionally biased region" description="Acidic residues" evidence="1">
    <location>
        <begin position="103"/>
        <end position="112"/>
    </location>
</feature>
<reference evidence="3 4" key="1">
    <citation type="submission" date="2018-07" db="EMBL/GenBank/DDBJ databases">
        <title>A high quality draft genome assembly of the barn swallow (H. rustica rustica).</title>
        <authorList>
            <person name="Formenti G."/>
            <person name="Chiara M."/>
            <person name="Poveda L."/>
            <person name="Francoijs K.-J."/>
            <person name="Bonisoli-Alquati A."/>
            <person name="Canova L."/>
            <person name="Gianfranceschi L."/>
            <person name="Horner D.S."/>
            <person name="Saino N."/>
        </authorList>
    </citation>
    <scope>NUCLEOTIDE SEQUENCE [LARGE SCALE GENOMIC DNA]</scope>
    <source>
        <strain evidence="3">Chelidonia</strain>
        <tissue evidence="3">Blood</tissue>
    </source>
</reference>
<feature type="region of interest" description="Disordered" evidence="1">
    <location>
        <begin position="159"/>
        <end position="178"/>
    </location>
</feature>
<keyword evidence="2" id="KW-0732">Signal</keyword>
<dbReference type="AlphaFoldDB" id="A0A3M0L5J3"/>
<organism evidence="3 4">
    <name type="scientific">Hirundo rustica rustica</name>
    <dbReference type="NCBI Taxonomy" id="333673"/>
    <lineage>
        <taxon>Eukaryota</taxon>
        <taxon>Metazoa</taxon>
        <taxon>Chordata</taxon>
        <taxon>Craniata</taxon>
        <taxon>Vertebrata</taxon>
        <taxon>Euteleostomi</taxon>
        <taxon>Archelosauria</taxon>
        <taxon>Archosauria</taxon>
        <taxon>Dinosauria</taxon>
        <taxon>Saurischia</taxon>
        <taxon>Theropoda</taxon>
        <taxon>Coelurosauria</taxon>
        <taxon>Aves</taxon>
        <taxon>Neognathae</taxon>
        <taxon>Neoaves</taxon>
        <taxon>Telluraves</taxon>
        <taxon>Australaves</taxon>
        <taxon>Passeriformes</taxon>
        <taxon>Sylvioidea</taxon>
        <taxon>Hirundinidae</taxon>
        <taxon>Hirundo</taxon>
    </lineage>
</organism>
<sequence length="178" mass="20018">MAVAITFLLAVLATLPGQTQDPQVDLAIAQRMQQHAEFLHQEMSRLWQEVEQRALAKAFLHAVFDLLSWATVAAVLLQFCMQKQLGSSSCPEQKNCSSKEDNKEDDNEEDEDLKGAQNAARSLAWPALFLVQELPDLSRNLKQLLGDFLINRDMSQNALTPKISPHTGMNSTREFHKN</sequence>
<feature type="chain" id="PRO_5018213247" evidence="2">
    <location>
        <begin position="20"/>
        <end position="178"/>
    </location>
</feature>
<dbReference type="Proteomes" id="UP000269221">
    <property type="component" value="Unassembled WGS sequence"/>
</dbReference>
<feature type="compositionally biased region" description="Polar residues" evidence="1">
    <location>
        <begin position="87"/>
        <end position="96"/>
    </location>
</feature>
<proteinExistence type="predicted"/>
<feature type="region of interest" description="Disordered" evidence="1">
    <location>
        <begin position="87"/>
        <end position="116"/>
    </location>
</feature>
<accession>A0A3M0L5J3</accession>
<comment type="caution">
    <text evidence="3">The sequence shown here is derived from an EMBL/GenBank/DDBJ whole genome shotgun (WGS) entry which is preliminary data.</text>
</comment>
<keyword evidence="4" id="KW-1185">Reference proteome</keyword>
<dbReference type="EMBL" id="QRBI01000105">
    <property type="protein sequence ID" value="RMC14547.1"/>
    <property type="molecule type" value="Genomic_DNA"/>
</dbReference>
<evidence type="ECO:0000256" key="2">
    <source>
        <dbReference type="SAM" id="SignalP"/>
    </source>
</evidence>
<dbReference type="OrthoDB" id="9390510at2759"/>
<feature type="signal peptide" evidence="2">
    <location>
        <begin position="1"/>
        <end position="19"/>
    </location>
</feature>
<name>A0A3M0L5J3_HIRRU</name>